<comment type="caution">
    <text evidence="6">Lacks conserved residue(s) required for the propagation of feature annotation.</text>
</comment>
<dbReference type="OrthoDB" id="423283at2759"/>
<dbReference type="Gene3D" id="3.90.1750.10">
    <property type="entry name" value="Hect, E3 ligase catalytic domains"/>
    <property type="match status" value="1"/>
</dbReference>
<evidence type="ECO:0000259" key="7">
    <source>
        <dbReference type="PROSITE" id="PS50237"/>
    </source>
</evidence>
<dbReference type="PANTHER" id="PTHR11254">
    <property type="entry name" value="HECT DOMAIN UBIQUITIN-PROTEIN LIGASE"/>
    <property type="match status" value="1"/>
</dbReference>
<dbReference type="PANTHER" id="PTHR11254:SF440">
    <property type="entry name" value="E3 UBIQUITIN-PROTEIN LIGASE NEDD-4"/>
    <property type="match status" value="1"/>
</dbReference>
<feature type="domain" description="HECT" evidence="7">
    <location>
        <begin position="1"/>
        <end position="105"/>
    </location>
</feature>
<dbReference type="GO" id="GO:0005737">
    <property type="term" value="C:cytoplasm"/>
    <property type="evidence" value="ECO:0007669"/>
    <property type="project" value="TreeGrafter"/>
</dbReference>
<accession>A0A183DJY1</accession>
<dbReference type="SUPFAM" id="SSF56204">
    <property type="entry name" value="Hect, E3 ligase catalytic domain"/>
    <property type="match status" value="1"/>
</dbReference>
<evidence type="ECO:0000313" key="9">
    <source>
        <dbReference type="Proteomes" id="UP000271098"/>
    </source>
</evidence>
<dbReference type="EC" id="2.3.2.26" evidence="3"/>
<evidence type="ECO:0000313" key="8">
    <source>
        <dbReference type="EMBL" id="VDK67254.1"/>
    </source>
</evidence>
<name>A0A183DJY1_9BILA</name>
<comment type="pathway">
    <text evidence="2">Protein modification; protein ubiquitination.</text>
</comment>
<dbReference type="WBParaSite" id="GPUH_0000903201-mRNA-1">
    <property type="protein sequence ID" value="GPUH_0000903201-mRNA-1"/>
    <property type="gene ID" value="GPUH_0000903201"/>
</dbReference>
<organism evidence="10">
    <name type="scientific">Gongylonema pulchrum</name>
    <dbReference type="NCBI Taxonomy" id="637853"/>
    <lineage>
        <taxon>Eukaryota</taxon>
        <taxon>Metazoa</taxon>
        <taxon>Ecdysozoa</taxon>
        <taxon>Nematoda</taxon>
        <taxon>Chromadorea</taxon>
        <taxon>Rhabditida</taxon>
        <taxon>Spirurina</taxon>
        <taxon>Spiruromorpha</taxon>
        <taxon>Spiruroidea</taxon>
        <taxon>Gongylonematidae</taxon>
        <taxon>Gongylonema</taxon>
    </lineage>
</organism>
<dbReference type="AlphaFoldDB" id="A0A183DJY1"/>
<evidence type="ECO:0000256" key="2">
    <source>
        <dbReference type="ARBA" id="ARBA00004906"/>
    </source>
</evidence>
<evidence type="ECO:0000256" key="4">
    <source>
        <dbReference type="ARBA" id="ARBA00022679"/>
    </source>
</evidence>
<evidence type="ECO:0000256" key="1">
    <source>
        <dbReference type="ARBA" id="ARBA00000885"/>
    </source>
</evidence>
<evidence type="ECO:0000313" key="10">
    <source>
        <dbReference type="WBParaSite" id="GPUH_0000903201-mRNA-1"/>
    </source>
</evidence>
<dbReference type="GO" id="GO:0006511">
    <property type="term" value="P:ubiquitin-dependent protein catabolic process"/>
    <property type="evidence" value="ECO:0007669"/>
    <property type="project" value="TreeGrafter"/>
</dbReference>
<dbReference type="InterPro" id="IPR035983">
    <property type="entry name" value="Hect_E3_ubiquitin_ligase"/>
</dbReference>
<keyword evidence="4" id="KW-0808">Transferase</keyword>
<dbReference type="EMBL" id="UYRT01028135">
    <property type="protein sequence ID" value="VDK67254.1"/>
    <property type="molecule type" value="Genomic_DNA"/>
</dbReference>
<reference evidence="8 9" key="2">
    <citation type="submission" date="2018-11" db="EMBL/GenBank/DDBJ databases">
        <authorList>
            <consortium name="Pathogen Informatics"/>
        </authorList>
    </citation>
    <scope>NUCLEOTIDE SEQUENCE [LARGE SCALE GENOMIC DNA]</scope>
</reference>
<protein>
    <recommendedName>
        <fullName evidence="3">HECT-type E3 ubiquitin transferase</fullName>
        <ecNumber evidence="3">2.3.2.26</ecNumber>
    </recommendedName>
</protein>
<keyword evidence="5 6" id="KW-0833">Ubl conjugation pathway</keyword>
<proteinExistence type="predicted"/>
<dbReference type="Gene3D" id="3.30.2160.10">
    <property type="entry name" value="Hect, E3 ligase catalytic domain"/>
    <property type="match status" value="1"/>
</dbReference>
<dbReference type="InterPro" id="IPR050409">
    <property type="entry name" value="E3_ubiq-protein_ligase"/>
</dbReference>
<evidence type="ECO:0000256" key="3">
    <source>
        <dbReference type="ARBA" id="ARBA00012485"/>
    </source>
</evidence>
<dbReference type="Pfam" id="PF00632">
    <property type="entry name" value="HECT"/>
    <property type="match status" value="1"/>
</dbReference>
<dbReference type="GO" id="GO:0061630">
    <property type="term" value="F:ubiquitin protein ligase activity"/>
    <property type="evidence" value="ECO:0007669"/>
    <property type="project" value="UniProtKB-EC"/>
</dbReference>
<dbReference type="GO" id="GO:0016567">
    <property type="term" value="P:protein ubiquitination"/>
    <property type="evidence" value="ECO:0007669"/>
    <property type="project" value="TreeGrafter"/>
</dbReference>
<evidence type="ECO:0000256" key="6">
    <source>
        <dbReference type="PROSITE-ProRule" id="PRU00104"/>
    </source>
</evidence>
<sequence length="105" mass="12334">LREVELQEGGKNKKVTEANKEEYIDAIIKWRFGNRIKPHMGHIKKGLFEVIPKNMLSIFDPNELELLVCGLPVIDIEDWQQHTLYAGRYTRSHPVTFMKRFLRVA</sequence>
<reference evidence="10" key="1">
    <citation type="submission" date="2016-06" db="UniProtKB">
        <authorList>
            <consortium name="WormBaseParasite"/>
        </authorList>
    </citation>
    <scope>IDENTIFICATION</scope>
</reference>
<evidence type="ECO:0000256" key="5">
    <source>
        <dbReference type="ARBA" id="ARBA00022786"/>
    </source>
</evidence>
<gene>
    <name evidence="8" type="ORF">GPUH_LOCUS9021</name>
</gene>
<comment type="catalytic activity">
    <reaction evidence="1">
        <text>S-ubiquitinyl-[E2 ubiquitin-conjugating enzyme]-L-cysteine + [acceptor protein]-L-lysine = [E2 ubiquitin-conjugating enzyme]-L-cysteine + N(6)-ubiquitinyl-[acceptor protein]-L-lysine.</text>
        <dbReference type="EC" id="2.3.2.26"/>
    </reaction>
</comment>
<dbReference type="Proteomes" id="UP000271098">
    <property type="component" value="Unassembled WGS sequence"/>
</dbReference>
<keyword evidence="9" id="KW-1185">Reference proteome</keyword>
<dbReference type="PROSITE" id="PS50237">
    <property type="entry name" value="HECT"/>
    <property type="match status" value="1"/>
</dbReference>
<dbReference type="InterPro" id="IPR000569">
    <property type="entry name" value="HECT_dom"/>
</dbReference>